<comment type="caution">
    <text evidence="3">The sequence shown here is derived from an EMBL/GenBank/DDBJ whole genome shotgun (WGS) entry which is preliminary data.</text>
</comment>
<protein>
    <submittedName>
        <fullName evidence="3">Uncharacterized protein</fullName>
    </submittedName>
</protein>
<keyword evidence="2" id="KW-0472">Membrane</keyword>
<feature type="region of interest" description="Disordered" evidence="1">
    <location>
        <begin position="1"/>
        <end position="23"/>
    </location>
</feature>
<keyword evidence="2" id="KW-0812">Transmembrane</keyword>
<feature type="transmembrane region" description="Helical" evidence="2">
    <location>
        <begin position="31"/>
        <end position="53"/>
    </location>
</feature>
<feature type="transmembrane region" description="Helical" evidence="2">
    <location>
        <begin position="65"/>
        <end position="85"/>
    </location>
</feature>
<dbReference type="EMBL" id="MLJW01000532">
    <property type="protein sequence ID" value="OIQ85609.1"/>
    <property type="molecule type" value="Genomic_DNA"/>
</dbReference>
<organism evidence="3">
    <name type="scientific">mine drainage metagenome</name>
    <dbReference type="NCBI Taxonomy" id="410659"/>
    <lineage>
        <taxon>unclassified sequences</taxon>
        <taxon>metagenomes</taxon>
        <taxon>ecological metagenomes</taxon>
    </lineage>
</organism>
<gene>
    <name evidence="3" type="ORF">GALL_325460</name>
</gene>
<evidence type="ECO:0000313" key="3">
    <source>
        <dbReference type="EMBL" id="OIQ85609.1"/>
    </source>
</evidence>
<accession>A0A1J5QPR3</accession>
<evidence type="ECO:0000256" key="2">
    <source>
        <dbReference type="SAM" id="Phobius"/>
    </source>
</evidence>
<proteinExistence type="predicted"/>
<reference evidence="3" key="1">
    <citation type="submission" date="2016-10" db="EMBL/GenBank/DDBJ databases">
        <title>Sequence of Gallionella enrichment culture.</title>
        <authorList>
            <person name="Poehlein A."/>
            <person name="Muehling M."/>
            <person name="Daniel R."/>
        </authorList>
    </citation>
    <scope>NUCLEOTIDE SEQUENCE</scope>
</reference>
<keyword evidence="2" id="KW-1133">Transmembrane helix</keyword>
<evidence type="ECO:0000256" key="1">
    <source>
        <dbReference type="SAM" id="MobiDB-lite"/>
    </source>
</evidence>
<name>A0A1J5QPR3_9ZZZZ</name>
<dbReference type="AlphaFoldDB" id="A0A1J5QPR3"/>
<sequence>MKSPTRNSGKPAEQLENDRKRRSQEIKGTRVMFWLLALSLFGSLTVGDVLSAYLHRHWAHAPSHFVISAVLVAVVVALVLGPKLVKKRPHSD</sequence>